<accession>B6U7V0</accession>
<evidence type="ECO:0000256" key="8">
    <source>
        <dbReference type="ARBA" id="ARBA00022741"/>
    </source>
</evidence>
<dbReference type="PROSITE" id="PS50222">
    <property type="entry name" value="EF_HAND_2"/>
    <property type="match status" value="2"/>
</dbReference>
<dbReference type="CDD" id="cd00051">
    <property type="entry name" value="EFh"/>
    <property type="match status" value="1"/>
</dbReference>
<dbReference type="EMBL" id="EU973315">
    <property type="protein sequence ID" value="ACG45433.1"/>
    <property type="molecule type" value="mRNA"/>
</dbReference>
<dbReference type="InterPro" id="IPR018247">
    <property type="entry name" value="EF_Hand_1_Ca_BS"/>
</dbReference>
<sequence length="541" mass="60908">MGNQCQNGTYGYGSNYNSYNHFQKEPLASRHCDGDDTEDCYTGPSRPSIADLMRQGLRQTLTSISVLGRETPNVTEHYTIGRQLGEGLTGTTYLCTETSTGCQFACKSILKTRFRNMQDVEDVRREVQIMRYLSGQKDVVAIKEAYEDEEAVHIVMELCEGGELYDRIKKGNYSEQKAAHLIRTIVGVIENFHSLGVMHRDLKPENFLLQDKDDDLSIKVIDFGLSVFFKPGEVFTETVGSPYYIAPEVLQKHYGPEADVWTAGVILYVLLSGVPPFWADTHEGVLDKVRDGHFDFESDQWHMISDSAKDLIRKMLCPCPSERLKAHEVLKHPWICDNGVVTHQTLDPTVLSGINKLPAVNKSKKLALQVIAKHLSEEEIARLRGMFKAMDNGNSVVITLSELKEGLSKCGSVFKNIEISDIVEADDYDGNTNINWEEFIAVTVPLNKTEHKEHLMAALTYFDKDGGDYITVDELQKASVEHEMKDAFLENTIYQVDQNNDGQTNNYGEFVTMMQSVSSGLGWQTMESSMNVPLREASEVY</sequence>
<dbReference type="InterPro" id="IPR008271">
    <property type="entry name" value="Ser/Thr_kinase_AS"/>
</dbReference>
<keyword evidence="7" id="KW-0677">Repeat</keyword>
<evidence type="ECO:0000256" key="5">
    <source>
        <dbReference type="ARBA" id="ARBA00022707"/>
    </source>
</evidence>
<dbReference type="FunFam" id="3.30.200.20:FF:000004">
    <property type="entry name" value="Calcium-dependent protein kinase 1"/>
    <property type="match status" value="1"/>
</dbReference>
<dbReference type="PROSITE" id="PS50011">
    <property type="entry name" value="PROTEIN_KINASE_DOM"/>
    <property type="match status" value="1"/>
</dbReference>
<keyword evidence="5" id="KW-0519">Myristate</keyword>
<dbReference type="Gene3D" id="1.10.510.10">
    <property type="entry name" value="Transferase(Phosphotransferase) domain 1"/>
    <property type="match status" value="1"/>
</dbReference>
<evidence type="ECO:0000259" key="18">
    <source>
        <dbReference type="PROSITE" id="PS50222"/>
    </source>
</evidence>
<feature type="domain" description="EF-hand" evidence="18">
    <location>
        <begin position="450"/>
        <end position="485"/>
    </location>
</feature>
<evidence type="ECO:0000256" key="6">
    <source>
        <dbReference type="ARBA" id="ARBA00022723"/>
    </source>
</evidence>
<organism evidence="19">
    <name type="scientific">Zea mays</name>
    <name type="common">Maize</name>
    <dbReference type="NCBI Taxonomy" id="4577"/>
    <lineage>
        <taxon>Eukaryota</taxon>
        <taxon>Viridiplantae</taxon>
        <taxon>Streptophyta</taxon>
        <taxon>Embryophyta</taxon>
        <taxon>Tracheophyta</taxon>
        <taxon>Spermatophyta</taxon>
        <taxon>Magnoliopsida</taxon>
        <taxon>Liliopsida</taxon>
        <taxon>Poales</taxon>
        <taxon>Poaceae</taxon>
        <taxon>PACMAD clade</taxon>
        <taxon>Panicoideae</taxon>
        <taxon>Andropogonodae</taxon>
        <taxon>Andropogoneae</taxon>
        <taxon>Tripsacinae</taxon>
        <taxon>Zea</taxon>
    </lineage>
</organism>
<evidence type="ECO:0000256" key="14">
    <source>
        <dbReference type="ARBA" id="ARBA00047899"/>
    </source>
</evidence>
<dbReference type="PROSITE" id="PS00018">
    <property type="entry name" value="EF_HAND_1"/>
    <property type="match status" value="1"/>
</dbReference>
<evidence type="ECO:0000256" key="10">
    <source>
        <dbReference type="ARBA" id="ARBA00022837"/>
    </source>
</evidence>
<keyword evidence="4" id="KW-0808">Transferase</keyword>
<dbReference type="PROSITE" id="PS00108">
    <property type="entry name" value="PROTEIN_KINASE_ST"/>
    <property type="match status" value="1"/>
</dbReference>
<feature type="domain" description="EF-hand" evidence="18">
    <location>
        <begin position="378"/>
        <end position="413"/>
    </location>
</feature>
<evidence type="ECO:0000256" key="7">
    <source>
        <dbReference type="ARBA" id="ARBA00022737"/>
    </source>
</evidence>
<feature type="binding site" evidence="16">
    <location>
        <position position="111"/>
    </location>
    <ligand>
        <name>ATP</name>
        <dbReference type="ChEBI" id="CHEBI:30616"/>
    </ligand>
</feature>
<dbReference type="PROSITE" id="PS00107">
    <property type="entry name" value="PROTEIN_KINASE_ATP"/>
    <property type="match status" value="1"/>
</dbReference>
<evidence type="ECO:0000259" key="17">
    <source>
        <dbReference type="PROSITE" id="PS50011"/>
    </source>
</evidence>
<dbReference type="GO" id="GO:0005509">
    <property type="term" value="F:calcium ion binding"/>
    <property type="evidence" value="ECO:0007669"/>
    <property type="project" value="InterPro"/>
</dbReference>
<dbReference type="ExpressionAtlas" id="B6U7V0">
    <property type="expression patterns" value="baseline and differential"/>
</dbReference>
<dbReference type="SUPFAM" id="SSF47473">
    <property type="entry name" value="EF-hand"/>
    <property type="match status" value="1"/>
</dbReference>
<dbReference type="Pfam" id="PF00069">
    <property type="entry name" value="Pkinase"/>
    <property type="match status" value="1"/>
</dbReference>
<dbReference type="InterPro" id="IPR050205">
    <property type="entry name" value="CDPK_Ser/Thr_kinases"/>
</dbReference>
<keyword evidence="8 16" id="KW-0547">Nucleotide-binding</keyword>
<dbReference type="FunFam" id="1.10.238.10:FF:000003">
    <property type="entry name" value="Calmodulin A"/>
    <property type="match status" value="1"/>
</dbReference>
<evidence type="ECO:0000256" key="9">
    <source>
        <dbReference type="ARBA" id="ARBA00022777"/>
    </source>
</evidence>
<keyword evidence="3" id="KW-0723">Serine/threonine-protein kinase</keyword>
<dbReference type="CDD" id="cd05117">
    <property type="entry name" value="STKc_CAMK"/>
    <property type="match status" value="1"/>
</dbReference>
<keyword evidence="9 19" id="KW-0418">Kinase</keyword>
<dbReference type="GO" id="GO:0004674">
    <property type="term" value="F:protein serine/threonine kinase activity"/>
    <property type="evidence" value="ECO:0007669"/>
    <property type="project" value="UniProtKB-KW"/>
</dbReference>
<reference evidence="19" key="1">
    <citation type="journal article" date="2009" name="Plant Mol. Biol.">
        <title>Insights into corn genes derived from large-scale cDNA sequencing.</title>
        <authorList>
            <person name="Alexandrov N.N."/>
            <person name="Brover V.V."/>
            <person name="Freidin S."/>
            <person name="Troukhan M.E."/>
            <person name="Tatarinova T.V."/>
            <person name="Zhang H."/>
            <person name="Swaller T.J."/>
            <person name="Lu Y.P."/>
            <person name="Bouck J."/>
            <person name="Flavell R.B."/>
            <person name="Feldmann K.A."/>
        </authorList>
    </citation>
    <scope>NUCLEOTIDE SEQUENCE</scope>
</reference>
<dbReference type="PANTHER" id="PTHR24349">
    <property type="entry name" value="SERINE/THREONINE-PROTEIN KINASE"/>
    <property type="match status" value="1"/>
</dbReference>
<keyword evidence="10" id="KW-0106">Calcium</keyword>
<evidence type="ECO:0000256" key="16">
    <source>
        <dbReference type="PROSITE-ProRule" id="PRU10141"/>
    </source>
</evidence>
<dbReference type="SMART" id="SM00220">
    <property type="entry name" value="S_TKc"/>
    <property type="match status" value="1"/>
</dbReference>
<dbReference type="InterPro" id="IPR000719">
    <property type="entry name" value="Prot_kinase_dom"/>
</dbReference>
<dbReference type="InterPro" id="IPR017441">
    <property type="entry name" value="Protein_kinase_ATP_BS"/>
</dbReference>
<keyword evidence="11 16" id="KW-0067">ATP-binding</keyword>
<proteinExistence type="evidence at transcript level"/>
<dbReference type="GO" id="GO:0005524">
    <property type="term" value="F:ATP binding"/>
    <property type="evidence" value="ECO:0007669"/>
    <property type="project" value="UniProtKB-UniRule"/>
</dbReference>
<evidence type="ECO:0000256" key="13">
    <source>
        <dbReference type="ARBA" id="ARBA00024334"/>
    </source>
</evidence>
<evidence type="ECO:0000256" key="1">
    <source>
        <dbReference type="ARBA" id="ARBA00004635"/>
    </source>
</evidence>
<comment type="similarity">
    <text evidence="13">Belongs to the protein kinase superfamily. Ser/Thr protein kinase family. CDPK subfamily.</text>
</comment>
<keyword evidence="6" id="KW-0479">Metal-binding</keyword>
<protein>
    <recommendedName>
        <fullName evidence="2">non-specific serine/threonine protein kinase</fullName>
        <ecNumber evidence="2">2.7.11.1</ecNumber>
    </recommendedName>
</protein>
<dbReference type="EC" id="2.7.11.1" evidence="2"/>
<dbReference type="InterPro" id="IPR011992">
    <property type="entry name" value="EF-hand-dom_pair"/>
</dbReference>
<comment type="subcellular location">
    <subcellularLocation>
        <location evidence="1">Membrane</location>
        <topology evidence="1">Lipid-anchor</topology>
    </subcellularLocation>
</comment>
<dbReference type="InterPro" id="IPR011009">
    <property type="entry name" value="Kinase-like_dom_sf"/>
</dbReference>
<evidence type="ECO:0000256" key="4">
    <source>
        <dbReference type="ARBA" id="ARBA00022679"/>
    </source>
</evidence>
<evidence type="ECO:0000256" key="3">
    <source>
        <dbReference type="ARBA" id="ARBA00022527"/>
    </source>
</evidence>
<dbReference type="InterPro" id="IPR002048">
    <property type="entry name" value="EF_hand_dom"/>
</dbReference>
<evidence type="ECO:0000256" key="11">
    <source>
        <dbReference type="ARBA" id="ARBA00022840"/>
    </source>
</evidence>
<dbReference type="Gene3D" id="1.10.238.10">
    <property type="entry name" value="EF-hand"/>
    <property type="match status" value="2"/>
</dbReference>
<dbReference type="GO" id="GO:0016020">
    <property type="term" value="C:membrane"/>
    <property type="evidence" value="ECO:0007669"/>
    <property type="project" value="UniProtKB-SubCell"/>
</dbReference>
<dbReference type="SUPFAM" id="SSF56112">
    <property type="entry name" value="Protein kinase-like (PK-like)"/>
    <property type="match status" value="1"/>
</dbReference>
<evidence type="ECO:0000256" key="2">
    <source>
        <dbReference type="ARBA" id="ARBA00012513"/>
    </source>
</evidence>
<evidence type="ECO:0000256" key="15">
    <source>
        <dbReference type="ARBA" id="ARBA00048679"/>
    </source>
</evidence>
<dbReference type="FunFam" id="1.10.510.10:FF:000178">
    <property type="entry name" value="Calcium-dependent protein kinase 5"/>
    <property type="match status" value="1"/>
</dbReference>
<evidence type="ECO:0000313" key="19">
    <source>
        <dbReference type="EMBL" id="ACG45433.1"/>
    </source>
</evidence>
<name>B6U7V0_MAIZE</name>
<keyword evidence="12" id="KW-0449">Lipoprotein</keyword>
<dbReference type="Gene3D" id="3.30.200.20">
    <property type="entry name" value="Phosphorylase Kinase, domain 1"/>
    <property type="match status" value="1"/>
</dbReference>
<evidence type="ECO:0000256" key="12">
    <source>
        <dbReference type="ARBA" id="ARBA00023288"/>
    </source>
</evidence>
<feature type="domain" description="Protein kinase" evidence="17">
    <location>
        <begin position="78"/>
        <end position="335"/>
    </location>
</feature>
<comment type="catalytic activity">
    <reaction evidence="15">
        <text>L-seryl-[protein] + ATP = O-phospho-L-seryl-[protein] + ADP + H(+)</text>
        <dbReference type="Rhea" id="RHEA:17989"/>
        <dbReference type="Rhea" id="RHEA-COMP:9863"/>
        <dbReference type="Rhea" id="RHEA-COMP:11604"/>
        <dbReference type="ChEBI" id="CHEBI:15378"/>
        <dbReference type="ChEBI" id="CHEBI:29999"/>
        <dbReference type="ChEBI" id="CHEBI:30616"/>
        <dbReference type="ChEBI" id="CHEBI:83421"/>
        <dbReference type="ChEBI" id="CHEBI:456216"/>
        <dbReference type="EC" id="2.7.11.1"/>
    </reaction>
</comment>
<comment type="catalytic activity">
    <reaction evidence="14">
        <text>L-threonyl-[protein] + ATP = O-phospho-L-threonyl-[protein] + ADP + H(+)</text>
        <dbReference type="Rhea" id="RHEA:46608"/>
        <dbReference type="Rhea" id="RHEA-COMP:11060"/>
        <dbReference type="Rhea" id="RHEA-COMP:11605"/>
        <dbReference type="ChEBI" id="CHEBI:15378"/>
        <dbReference type="ChEBI" id="CHEBI:30013"/>
        <dbReference type="ChEBI" id="CHEBI:30616"/>
        <dbReference type="ChEBI" id="CHEBI:61977"/>
        <dbReference type="ChEBI" id="CHEBI:456216"/>
        <dbReference type="EC" id="2.7.11.1"/>
    </reaction>
</comment>
<dbReference type="AlphaFoldDB" id="B6U7V0"/>